<reference evidence="8 9" key="2">
    <citation type="journal article" date="2011" name="J. Bacteriol.">
        <title>Complete genome sequence of strain HTCC2503T of Parvularcula bermudensis, the type species of the order "Parvularculales" in the class Alphaproteobacteria.</title>
        <authorList>
            <person name="Oh H.M."/>
            <person name="Kang I."/>
            <person name="Vergin K.L."/>
            <person name="Kang D."/>
            <person name="Rhee K.H."/>
            <person name="Giovannoni S.J."/>
            <person name="Cho J.C."/>
        </authorList>
    </citation>
    <scope>NUCLEOTIDE SEQUENCE [LARGE SCALE GENOMIC DNA]</scope>
    <source>
        <strain evidence="9">ATCC BAA-594 / HTCC2503 / KCTC 12087</strain>
    </source>
</reference>
<evidence type="ECO:0000256" key="4">
    <source>
        <dbReference type="ARBA" id="ARBA00022741"/>
    </source>
</evidence>
<dbReference type="InterPro" id="IPR003959">
    <property type="entry name" value="ATPase_AAA_core"/>
</dbReference>
<keyword evidence="9" id="KW-1185">Reference proteome</keyword>
<dbReference type="InterPro" id="IPR021886">
    <property type="entry name" value="MgsA_C"/>
</dbReference>
<dbReference type="InterPro" id="IPR051314">
    <property type="entry name" value="AAA_ATPase_RarA/MGS1/WRNIP1"/>
</dbReference>
<dbReference type="KEGG" id="pbr:PB2503_09579"/>
<dbReference type="GO" id="GO:0008047">
    <property type="term" value="F:enzyme activator activity"/>
    <property type="evidence" value="ECO:0007669"/>
    <property type="project" value="TreeGrafter"/>
</dbReference>
<dbReference type="GO" id="GO:0016887">
    <property type="term" value="F:ATP hydrolysis activity"/>
    <property type="evidence" value="ECO:0007669"/>
    <property type="project" value="InterPro"/>
</dbReference>
<evidence type="ECO:0000256" key="1">
    <source>
        <dbReference type="ARBA" id="ARBA00002393"/>
    </source>
</evidence>
<evidence type="ECO:0000313" key="8">
    <source>
        <dbReference type="EMBL" id="ADM09968.1"/>
    </source>
</evidence>
<dbReference type="STRING" id="314260.PB2503_09579"/>
<dbReference type="Gene3D" id="3.40.50.300">
    <property type="entry name" value="P-loop containing nucleotide triphosphate hydrolases"/>
    <property type="match status" value="1"/>
</dbReference>
<reference evidence="9" key="1">
    <citation type="submission" date="2010-08" db="EMBL/GenBank/DDBJ databases">
        <title>Genome sequence of Parvularcula bermudensis HTCC2503.</title>
        <authorList>
            <person name="Kang D.-M."/>
            <person name="Oh H.-M."/>
            <person name="Cho J.-C."/>
        </authorList>
    </citation>
    <scope>NUCLEOTIDE SEQUENCE [LARGE SCALE GENOMIC DNA]</scope>
    <source>
        <strain evidence="9">ATCC BAA-594 / HTCC2503 / KCTC 12087</strain>
    </source>
</reference>
<evidence type="ECO:0000256" key="2">
    <source>
        <dbReference type="ARBA" id="ARBA00008959"/>
    </source>
</evidence>
<dbReference type="eggNOG" id="COG2256">
    <property type="taxonomic scope" value="Bacteria"/>
</dbReference>
<dbReference type="SUPFAM" id="SSF48019">
    <property type="entry name" value="post-AAA+ oligomerization domain-like"/>
    <property type="match status" value="1"/>
</dbReference>
<dbReference type="PANTHER" id="PTHR13779">
    <property type="entry name" value="WERNER HELICASE-INTERACTING PROTEIN 1 FAMILY MEMBER"/>
    <property type="match status" value="1"/>
</dbReference>
<evidence type="ECO:0000256" key="5">
    <source>
        <dbReference type="ARBA" id="ARBA00022840"/>
    </source>
</evidence>
<dbReference type="SUPFAM" id="SSF52540">
    <property type="entry name" value="P-loop containing nucleoside triphosphate hydrolases"/>
    <property type="match status" value="1"/>
</dbReference>
<name>E0TDE5_PARBH</name>
<feature type="domain" description="AAA+ ATPase" evidence="7">
    <location>
        <begin position="16"/>
        <end position="134"/>
    </location>
</feature>
<dbReference type="Gene3D" id="1.20.272.10">
    <property type="match status" value="1"/>
</dbReference>
<feature type="compositionally biased region" description="Basic and acidic residues" evidence="6">
    <location>
        <begin position="377"/>
        <end position="402"/>
    </location>
</feature>
<organism evidence="8 9">
    <name type="scientific">Parvularcula bermudensis (strain ATCC BAA-594 / HTCC2503 / KCTC 12087)</name>
    <dbReference type="NCBI Taxonomy" id="314260"/>
    <lineage>
        <taxon>Bacteria</taxon>
        <taxon>Pseudomonadati</taxon>
        <taxon>Pseudomonadota</taxon>
        <taxon>Alphaproteobacteria</taxon>
        <taxon>Parvularculales</taxon>
        <taxon>Parvularculaceae</taxon>
        <taxon>Parvularcula</taxon>
    </lineage>
</organism>
<evidence type="ECO:0000256" key="3">
    <source>
        <dbReference type="ARBA" id="ARBA00020776"/>
    </source>
</evidence>
<dbReference type="InterPro" id="IPR003593">
    <property type="entry name" value="AAA+_ATPase"/>
</dbReference>
<dbReference type="GO" id="GO:0017116">
    <property type="term" value="F:single-stranded DNA helicase activity"/>
    <property type="evidence" value="ECO:0007669"/>
    <property type="project" value="TreeGrafter"/>
</dbReference>
<evidence type="ECO:0000313" key="9">
    <source>
        <dbReference type="Proteomes" id="UP000001302"/>
    </source>
</evidence>
<dbReference type="PANTHER" id="PTHR13779:SF7">
    <property type="entry name" value="ATPASE WRNIP1"/>
    <property type="match status" value="1"/>
</dbReference>
<dbReference type="Pfam" id="PF16193">
    <property type="entry name" value="AAA_assoc_2"/>
    <property type="match status" value="1"/>
</dbReference>
<dbReference type="CDD" id="cd18139">
    <property type="entry name" value="HLD_clamp_RarA"/>
    <property type="match status" value="1"/>
</dbReference>
<dbReference type="GO" id="GO:0000731">
    <property type="term" value="P:DNA synthesis involved in DNA repair"/>
    <property type="evidence" value="ECO:0007669"/>
    <property type="project" value="TreeGrafter"/>
</dbReference>
<gene>
    <name evidence="8" type="ordered locus">PB2503_09579</name>
</gene>
<dbReference type="SMART" id="SM00382">
    <property type="entry name" value="AAA"/>
    <property type="match status" value="1"/>
</dbReference>
<dbReference type="InterPro" id="IPR032423">
    <property type="entry name" value="AAA_assoc_2"/>
</dbReference>
<evidence type="ECO:0000259" key="7">
    <source>
        <dbReference type="SMART" id="SM00382"/>
    </source>
</evidence>
<dbReference type="FunFam" id="1.20.272.10:FF:000001">
    <property type="entry name" value="Putative AAA family ATPase"/>
    <property type="match status" value="1"/>
</dbReference>
<comment type="function">
    <text evidence="1">DNA-dependent ATPase that plays important roles in cellular responses to stalled DNA replication processes.</text>
</comment>
<dbReference type="Pfam" id="PF12002">
    <property type="entry name" value="MgsA_C"/>
    <property type="match status" value="1"/>
</dbReference>
<evidence type="ECO:0000256" key="6">
    <source>
        <dbReference type="SAM" id="MobiDB-lite"/>
    </source>
</evidence>
<dbReference type="GO" id="GO:0006261">
    <property type="term" value="P:DNA-templated DNA replication"/>
    <property type="evidence" value="ECO:0007669"/>
    <property type="project" value="TreeGrafter"/>
</dbReference>
<keyword evidence="4" id="KW-0547">Nucleotide-binding</keyword>
<sequence>MLGIRAAFRQRIEAGHLPSLILWGPPGVGKTTLARLLAGAVDLEFVSISAIFSGVADLRKVFEAAEGRRQTGQGTLLFVDEIHRFNRAQQDSFLPVMEKGTITLVGATTENPSFALNAALLSRAQVVTLHRLDEAALEQLLQRAEKDIGAPLPLTPAARAQLLVAADGDGRFLLGMAEEIAGLSLDDVLDEMGLAEAIQRRMPVYDAKQDGHYNLASALQKSVRGSDVDAALYYTARMLEAGEDPLFVLRRLVVIASEDIGNADPAALSLAIAAKDAYQFLGDPEGHIAIGQLVSYLATAPKSNAAYRALKDAKRLAREGGSPMPPPHAVNAPSRLMKAQGYAKGYVYDHDTEEGHAGLDYFPEGLERRALYQPTDRGAERAIRERKAAYDRRRGTAAETKP</sequence>
<dbReference type="CDD" id="cd00009">
    <property type="entry name" value="AAA"/>
    <property type="match status" value="1"/>
</dbReference>
<dbReference type="InterPro" id="IPR008921">
    <property type="entry name" value="DNA_pol3_clamp-load_cplx_C"/>
</dbReference>
<comment type="similarity">
    <text evidence="2">Belongs to the AAA ATPase family. RarA/MGS1/WRNIP1 subfamily.</text>
</comment>
<feature type="region of interest" description="Disordered" evidence="6">
    <location>
        <begin position="372"/>
        <end position="402"/>
    </location>
</feature>
<protein>
    <recommendedName>
        <fullName evidence="3">Replication-associated recombination protein A</fullName>
    </recommendedName>
</protein>
<keyword evidence="5" id="KW-0067">ATP-binding</keyword>
<accession>E0TDE5</accession>
<dbReference type="GO" id="GO:0003677">
    <property type="term" value="F:DNA binding"/>
    <property type="evidence" value="ECO:0007669"/>
    <property type="project" value="InterPro"/>
</dbReference>
<dbReference type="InterPro" id="IPR027417">
    <property type="entry name" value="P-loop_NTPase"/>
</dbReference>
<dbReference type="GO" id="GO:0005524">
    <property type="term" value="F:ATP binding"/>
    <property type="evidence" value="ECO:0007669"/>
    <property type="project" value="UniProtKB-KW"/>
</dbReference>
<proteinExistence type="inferred from homology"/>
<dbReference type="Gene3D" id="1.10.3710.10">
    <property type="entry name" value="DNA polymerase III clamp loader subunits, C-terminal domain"/>
    <property type="match status" value="1"/>
</dbReference>
<dbReference type="EMBL" id="CP002156">
    <property type="protein sequence ID" value="ADM09968.1"/>
    <property type="molecule type" value="Genomic_DNA"/>
</dbReference>
<dbReference type="Pfam" id="PF00004">
    <property type="entry name" value="AAA"/>
    <property type="match status" value="1"/>
</dbReference>
<dbReference type="HOGENOM" id="CLU_017985_0_3_5"/>
<dbReference type="AlphaFoldDB" id="E0TDE5"/>
<dbReference type="Proteomes" id="UP000001302">
    <property type="component" value="Chromosome"/>
</dbReference>